<organism evidence="2 3">
    <name type="scientific">Diplodia seriata</name>
    <dbReference type="NCBI Taxonomy" id="420778"/>
    <lineage>
        <taxon>Eukaryota</taxon>
        <taxon>Fungi</taxon>
        <taxon>Dikarya</taxon>
        <taxon>Ascomycota</taxon>
        <taxon>Pezizomycotina</taxon>
        <taxon>Dothideomycetes</taxon>
        <taxon>Dothideomycetes incertae sedis</taxon>
        <taxon>Botryosphaeriales</taxon>
        <taxon>Botryosphaeriaceae</taxon>
        <taxon>Diplodia</taxon>
    </lineage>
</organism>
<evidence type="ECO:0000256" key="1">
    <source>
        <dbReference type="SAM" id="MobiDB-lite"/>
    </source>
</evidence>
<feature type="compositionally biased region" description="Polar residues" evidence="1">
    <location>
        <begin position="76"/>
        <end position="90"/>
    </location>
</feature>
<feature type="region of interest" description="Disordered" evidence="1">
    <location>
        <begin position="186"/>
        <end position="255"/>
    </location>
</feature>
<dbReference type="PANTHER" id="PTHR23204">
    <property type="entry name" value="CLEAVAGE AND POLYADENYLATION SPECIFIC FACTOR"/>
    <property type="match status" value="1"/>
</dbReference>
<feature type="compositionally biased region" description="Gly residues" evidence="1">
    <location>
        <begin position="243"/>
        <end position="255"/>
    </location>
</feature>
<protein>
    <recommendedName>
        <fullName evidence="4">Rrm domain-containing protein</fullName>
    </recommendedName>
</protein>
<dbReference type="GO" id="GO:0006397">
    <property type="term" value="P:mRNA processing"/>
    <property type="evidence" value="ECO:0007669"/>
    <property type="project" value="UniProtKB-KW"/>
</dbReference>
<dbReference type="EMBL" id="MSZU01000074">
    <property type="protein sequence ID" value="OMP88931.1"/>
    <property type="molecule type" value="Genomic_DNA"/>
</dbReference>
<dbReference type="InterPro" id="IPR012677">
    <property type="entry name" value="Nucleotide-bd_a/b_plait_sf"/>
</dbReference>
<feature type="region of interest" description="Disordered" evidence="1">
    <location>
        <begin position="398"/>
        <end position="441"/>
    </location>
</feature>
<dbReference type="OrthoDB" id="10065185at2759"/>
<feature type="region of interest" description="Disordered" evidence="1">
    <location>
        <begin position="1"/>
        <end position="113"/>
    </location>
</feature>
<dbReference type="SUPFAM" id="SSF54928">
    <property type="entry name" value="RNA-binding domain, RBD"/>
    <property type="match status" value="1"/>
</dbReference>
<sequence length="521" mass="55105">MADDDNFDIDIYGDDAPQDSFNNNSEVKQEAHGGSLPDASQQADNAHPNGGMKRESRDNSVKQDDSRSANADERQQISSTGGSSHNQLQPPKQAPVQQGVKRKEGADDRPVDANATTALLISDLHWWTNEDDIRGWTNQSGCEDELVDVTFNEHKVNGKSKGQCFVEMASPQAATALKHTIESFGQGQQYAKKHSASYHAPHVNPYRTLPKDVPNRKDGNRNDNRSSSGSFGGGSGMNTNFNSGGGFRGGRGGFNNRGGMNSMGYNNRGGFNSPMGGGSMGPGGGFGGGPMGGFGGGPMGGMNNMGFNNFGRGGGMMGGMRGGMGGRGRGGMNNGMNAGMMGGMGPMGGMGGMGMNPGMMGGMGGNMNMGMGGMQGEYAFSQDGSHHRTRQHQLNHNTTHYHNHQRGTDPQRPPRKNTAARGCQRKPRQHSPSHSLPDSQFLPAQSHSLHWHPGFGFGYRSGTNSMADYSLINRSFFLTGGFGGGAQPHFNPAFFGNQQSGGGGGGDGNWNPHGAKRPRPE</sequence>
<feature type="compositionally biased region" description="Polar residues" evidence="1">
    <location>
        <begin position="432"/>
        <end position="441"/>
    </location>
</feature>
<dbReference type="InterPro" id="IPR034772">
    <property type="entry name" value="CPSF6/7"/>
</dbReference>
<dbReference type="GO" id="GO:0005634">
    <property type="term" value="C:nucleus"/>
    <property type="evidence" value="ECO:0007669"/>
    <property type="project" value="UniProtKB-SubCell"/>
</dbReference>
<proteinExistence type="predicted"/>
<accession>A0A1S8BN48</accession>
<feature type="compositionally biased region" description="Basic and acidic residues" evidence="1">
    <location>
        <begin position="101"/>
        <end position="111"/>
    </location>
</feature>
<reference evidence="2 3" key="1">
    <citation type="submission" date="2017-01" db="EMBL/GenBank/DDBJ databases">
        <title>Draft genome sequence of Diplodia seriata F98.1, a fungal species involved in grapevine trunk diseases.</title>
        <authorList>
            <person name="Robert-Siegwald G."/>
            <person name="Vallet J."/>
            <person name="Abou-Mansour E."/>
            <person name="Xu J."/>
            <person name="Rey P."/>
            <person name="Bertsch C."/>
            <person name="Rego C."/>
            <person name="Larignon P."/>
            <person name="Fontaine F."/>
            <person name="Lebrun M.-H."/>
        </authorList>
    </citation>
    <scope>NUCLEOTIDE SEQUENCE [LARGE SCALE GENOMIC DNA]</scope>
    <source>
        <strain evidence="2 3">F98.1</strain>
    </source>
</reference>
<evidence type="ECO:0000313" key="3">
    <source>
        <dbReference type="Proteomes" id="UP000190776"/>
    </source>
</evidence>
<dbReference type="STRING" id="420778.A0A1S8BN48"/>
<dbReference type="Gene3D" id="3.30.70.330">
    <property type="match status" value="1"/>
</dbReference>
<feature type="compositionally biased region" description="Acidic residues" evidence="1">
    <location>
        <begin position="1"/>
        <end position="17"/>
    </location>
</feature>
<feature type="compositionally biased region" description="Basic and acidic residues" evidence="1">
    <location>
        <begin position="209"/>
        <end position="224"/>
    </location>
</feature>
<evidence type="ECO:0008006" key="4">
    <source>
        <dbReference type="Google" id="ProtNLM"/>
    </source>
</evidence>
<dbReference type="InterPro" id="IPR035979">
    <property type="entry name" value="RBD_domain_sf"/>
</dbReference>
<gene>
    <name evidence="2" type="ORF">BK809_0005652</name>
</gene>
<dbReference type="AlphaFoldDB" id="A0A1S8BN48"/>
<feature type="compositionally biased region" description="Basic and acidic residues" evidence="1">
    <location>
        <begin position="52"/>
        <end position="75"/>
    </location>
</feature>
<name>A0A1S8BN48_9PEZI</name>
<dbReference type="Proteomes" id="UP000190776">
    <property type="component" value="Unassembled WGS sequence"/>
</dbReference>
<comment type="caution">
    <text evidence="2">The sequence shown here is derived from an EMBL/GenBank/DDBJ whole genome shotgun (WGS) entry which is preliminary data.</text>
</comment>
<feature type="compositionally biased region" description="Gly residues" evidence="1">
    <location>
        <begin position="499"/>
        <end position="508"/>
    </location>
</feature>
<feature type="region of interest" description="Disordered" evidence="1">
    <location>
        <begin position="495"/>
        <end position="521"/>
    </location>
</feature>
<evidence type="ECO:0000313" key="2">
    <source>
        <dbReference type="EMBL" id="OMP88931.1"/>
    </source>
</evidence>
<dbReference type="GO" id="GO:0003676">
    <property type="term" value="F:nucleic acid binding"/>
    <property type="evidence" value="ECO:0007669"/>
    <property type="project" value="InterPro"/>
</dbReference>